<organism evidence="2 3">
    <name type="scientific">Parafrankia colletiae</name>
    <dbReference type="NCBI Taxonomy" id="573497"/>
    <lineage>
        <taxon>Bacteria</taxon>
        <taxon>Bacillati</taxon>
        <taxon>Actinomycetota</taxon>
        <taxon>Actinomycetes</taxon>
        <taxon>Frankiales</taxon>
        <taxon>Frankiaceae</taxon>
        <taxon>Parafrankia</taxon>
    </lineage>
</organism>
<evidence type="ECO:0000313" key="2">
    <source>
        <dbReference type="EMBL" id="OHV28673.1"/>
    </source>
</evidence>
<evidence type="ECO:0000313" key="3">
    <source>
        <dbReference type="Proteomes" id="UP000179627"/>
    </source>
</evidence>
<gene>
    <name evidence="2" type="ORF">CC117_30110</name>
</gene>
<comment type="caution">
    <text evidence="2">The sequence shown here is derived from an EMBL/GenBank/DDBJ whole genome shotgun (WGS) entry which is preliminary data.</text>
</comment>
<protein>
    <submittedName>
        <fullName evidence="2">Uncharacterized protein</fullName>
    </submittedName>
</protein>
<reference evidence="3" key="1">
    <citation type="submission" date="2016-07" db="EMBL/GenBank/DDBJ databases">
        <title>Sequence Frankia sp. strain CcI1.17.</title>
        <authorList>
            <person name="Ghodhbane-Gtari F."/>
            <person name="Swanson E."/>
            <person name="Gueddou A."/>
            <person name="Morris K."/>
            <person name="Hezbri K."/>
            <person name="Ktari A."/>
            <person name="Nouioui I."/>
            <person name="Abebe-Akele F."/>
            <person name="Simpson S."/>
            <person name="Thomas K."/>
            <person name="Gtari M."/>
            <person name="Tisa L.S."/>
            <person name="Hurst S."/>
        </authorList>
    </citation>
    <scope>NUCLEOTIDE SEQUENCE [LARGE SCALE GENOMIC DNA]</scope>
    <source>
        <strain evidence="3">Cc1.17</strain>
    </source>
</reference>
<keyword evidence="1" id="KW-1133">Transmembrane helix</keyword>
<dbReference type="EMBL" id="MBLM01000173">
    <property type="protein sequence ID" value="OHV28673.1"/>
    <property type="molecule type" value="Genomic_DNA"/>
</dbReference>
<proteinExistence type="predicted"/>
<evidence type="ECO:0000256" key="1">
    <source>
        <dbReference type="SAM" id="Phobius"/>
    </source>
</evidence>
<keyword evidence="1" id="KW-0812">Transmembrane</keyword>
<name>A0A1S1Q190_9ACTN</name>
<dbReference type="Proteomes" id="UP000179627">
    <property type="component" value="Unassembled WGS sequence"/>
</dbReference>
<keyword evidence="1" id="KW-0472">Membrane</keyword>
<sequence length="97" mass="10776">MLVSLVAWLFCLSGWIILLAGEAVLGCPPLMEDSDYGETHWTWAPPGNRCTWSLAEGTHVEYPATARFGMLVLFVFWPVSTVVVARAARHDRRDDAA</sequence>
<keyword evidence="3" id="KW-1185">Reference proteome</keyword>
<feature type="transmembrane region" description="Helical" evidence="1">
    <location>
        <begin position="68"/>
        <end position="88"/>
    </location>
</feature>
<dbReference type="AlphaFoldDB" id="A0A1S1Q190"/>
<accession>A0A1S1Q190</accession>